<accession>A0A8C2B795</accession>
<proteinExistence type="inferred from homology"/>
<protein>
    <submittedName>
        <fullName evidence="4">Chemokine (C-X-C motif) ligand 11, duplicate 1</fullName>
    </submittedName>
</protein>
<keyword evidence="2" id="KW-0202">Cytokine</keyword>
<name>A0A8C2B795_CYPCA</name>
<evidence type="ECO:0000256" key="1">
    <source>
        <dbReference type="ARBA" id="ARBA00010665"/>
    </source>
</evidence>
<evidence type="ECO:0000256" key="2">
    <source>
        <dbReference type="ARBA" id="ARBA00022514"/>
    </source>
</evidence>
<dbReference type="InterPro" id="IPR033899">
    <property type="entry name" value="CXC_Chemokine_domain"/>
</dbReference>
<dbReference type="CDD" id="cd00273">
    <property type="entry name" value="Chemokine_CXC"/>
    <property type="match status" value="1"/>
</dbReference>
<sequence>MKTVAALLVFVSLAIVAIEGKIVFAFIFLNILLTQHNLLLHCFKIIISFIYFYHPPGKPGTGIQRCLCHGAGLNMVKPKLIEKIEIHPISPSCKNLEVVVTLKNNKGRRCLNTESLFTKFIIDRIAKKTRSAQ</sequence>
<dbReference type="Ensembl" id="ENSCCRT00015118740.1">
    <property type="protein sequence ID" value="ENSCCRP00015115087.1"/>
    <property type="gene ID" value="ENSCCRG00015045491.1"/>
</dbReference>
<evidence type="ECO:0000313" key="5">
    <source>
        <dbReference type="Proteomes" id="UP000694700"/>
    </source>
</evidence>
<comment type="similarity">
    <text evidence="1">Belongs to the intercrine alpha (chemokine CxC) family.</text>
</comment>
<dbReference type="Gene3D" id="2.40.50.40">
    <property type="match status" value="1"/>
</dbReference>
<dbReference type="Proteomes" id="UP000694700">
    <property type="component" value="Unplaced"/>
</dbReference>
<dbReference type="InterPro" id="IPR001811">
    <property type="entry name" value="Chemokine_IL8-like_dom"/>
</dbReference>
<reference evidence="4" key="1">
    <citation type="submission" date="2025-08" db="UniProtKB">
        <authorList>
            <consortium name="Ensembl"/>
        </authorList>
    </citation>
    <scope>IDENTIFICATION</scope>
</reference>
<dbReference type="AlphaFoldDB" id="A0A8C2B795"/>
<dbReference type="GO" id="GO:0006955">
    <property type="term" value="P:immune response"/>
    <property type="evidence" value="ECO:0007669"/>
    <property type="project" value="InterPro"/>
</dbReference>
<dbReference type="GO" id="GO:0005615">
    <property type="term" value="C:extracellular space"/>
    <property type="evidence" value="ECO:0007669"/>
    <property type="project" value="UniProtKB-KW"/>
</dbReference>
<dbReference type="GO" id="GO:0006952">
    <property type="term" value="P:defense response"/>
    <property type="evidence" value="ECO:0007669"/>
    <property type="project" value="InterPro"/>
</dbReference>
<evidence type="ECO:0000313" key="4">
    <source>
        <dbReference type="Ensembl" id="ENSCCRP00015115087.1"/>
    </source>
</evidence>
<dbReference type="SUPFAM" id="SSF54117">
    <property type="entry name" value="Interleukin 8-like chemokines"/>
    <property type="match status" value="1"/>
</dbReference>
<dbReference type="Pfam" id="PF00048">
    <property type="entry name" value="IL8"/>
    <property type="match status" value="1"/>
</dbReference>
<dbReference type="GO" id="GO:0008009">
    <property type="term" value="F:chemokine activity"/>
    <property type="evidence" value="ECO:0007669"/>
    <property type="project" value="InterPro"/>
</dbReference>
<organism evidence="4 5">
    <name type="scientific">Cyprinus carpio</name>
    <name type="common">Common carp</name>
    <dbReference type="NCBI Taxonomy" id="7962"/>
    <lineage>
        <taxon>Eukaryota</taxon>
        <taxon>Metazoa</taxon>
        <taxon>Chordata</taxon>
        <taxon>Craniata</taxon>
        <taxon>Vertebrata</taxon>
        <taxon>Euteleostomi</taxon>
        <taxon>Actinopterygii</taxon>
        <taxon>Neopterygii</taxon>
        <taxon>Teleostei</taxon>
        <taxon>Ostariophysi</taxon>
        <taxon>Cypriniformes</taxon>
        <taxon>Cyprinidae</taxon>
        <taxon>Cyprininae</taxon>
        <taxon>Cyprinus</taxon>
    </lineage>
</organism>
<evidence type="ECO:0000259" key="3">
    <source>
        <dbReference type="Pfam" id="PF00048"/>
    </source>
</evidence>
<feature type="domain" description="Chemokine interleukin-8-like" evidence="3">
    <location>
        <begin position="65"/>
        <end position="122"/>
    </location>
</feature>
<dbReference type="InterPro" id="IPR036048">
    <property type="entry name" value="Interleukin_8-like_sf"/>
</dbReference>
<dbReference type="PRINTS" id="PR00436">
    <property type="entry name" value="INTERLEUKIN8"/>
</dbReference>